<keyword evidence="5" id="KW-0964">Secreted</keyword>
<evidence type="ECO:0000256" key="2">
    <source>
        <dbReference type="ARBA" id="ARBA00005184"/>
    </source>
</evidence>
<evidence type="ECO:0000256" key="1">
    <source>
        <dbReference type="ARBA" id="ARBA00004191"/>
    </source>
</evidence>
<dbReference type="PANTHER" id="PTHR31707">
    <property type="entry name" value="PECTINESTERASE"/>
    <property type="match status" value="1"/>
</dbReference>
<feature type="domain" description="Pectinesterase inhibitor" evidence="9">
    <location>
        <begin position="48"/>
        <end position="196"/>
    </location>
</feature>
<dbReference type="NCBIfam" id="TIGR01614">
    <property type="entry name" value="PME_inhib"/>
    <property type="match status" value="1"/>
</dbReference>
<dbReference type="SUPFAM" id="SSF101148">
    <property type="entry name" value="Plant invertase/pectin methylesterase inhibitor"/>
    <property type="match status" value="1"/>
</dbReference>
<dbReference type="InterPro" id="IPR000070">
    <property type="entry name" value="Pectinesterase_cat"/>
</dbReference>
<name>A0A6A1UQ76_9ROSI</name>
<dbReference type="InterPro" id="IPR035513">
    <property type="entry name" value="Invertase/methylesterase_inhib"/>
</dbReference>
<accession>A0A6A1UQ76</accession>
<evidence type="ECO:0000256" key="7">
    <source>
        <dbReference type="ARBA" id="ARBA00023085"/>
    </source>
</evidence>
<keyword evidence="8" id="KW-0472">Membrane</keyword>
<evidence type="ECO:0000256" key="5">
    <source>
        <dbReference type="ARBA" id="ARBA00022512"/>
    </source>
</evidence>
<evidence type="ECO:0000256" key="8">
    <source>
        <dbReference type="SAM" id="Phobius"/>
    </source>
</evidence>
<evidence type="ECO:0000313" key="11">
    <source>
        <dbReference type="Proteomes" id="UP000516437"/>
    </source>
</evidence>
<dbReference type="Pfam" id="PF01095">
    <property type="entry name" value="Pectinesterase"/>
    <property type="match status" value="1"/>
</dbReference>
<dbReference type="CDD" id="cd15798">
    <property type="entry name" value="PMEI-like_3"/>
    <property type="match status" value="1"/>
</dbReference>
<dbReference type="Gene3D" id="2.160.20.10">
    <property type="entry name" value="Single-stranded right-handed beta-helix, Pectin lyase-like"/>
    <property type="match status" value="1"/>
</dbReference>
<comment type="similarity">
    <text evidence="4">In the C-terminal section; belongs to the pectinesterase family.</text>
</comment>
<evidence type="ECO:0000259" key="9">
    <source>
        <dbReference type="SMART" id="SM00856"/>
    </source>
</evidence>
<dbReference type="Pfam" id="PF04043">
    <property type="entry name" value="PMEI"/>
    <property type="match status" value="1"/>
</dbReference>
<keyword evidence="8" id="KW-0812">Transmembrane</keyword>
<dbReference type="InterPro" id="IPR012334">
    <property type="entry name" value="Pectin_lyas_fold"/>
</dbReference>
<dbReference type="GO" id="GO:0004857">
    <property type="term" value="F:enzyme inhibitor activity"/>
    <property type="evidence" value="ECO:0007669"/>
    <property type="project" value="InterPro"/>
</dbReference>
<dbReference type="Gene3D" id="1.20.140.40">
    <property type="entry name" value="Invertase/pectin methylesterase inhibitor family protein"/>
    <property type="match status" value="1"/>
</dbReference>
<organism evidence="10 11">
    <name type="scientific">Morella rubra</name>
    <name type="common">Chinese bayberry</name>
    <dbReference type="NCBI Taxonomy" id="262757"/>
    <lineage>
        <taxon>Eukaryota</taxon>
        <taxon>Viridiplantae</taxon>
        <taxon>Streptophyta</taxon>
        <taxon>Embryophyta</taxon>
        <taxon>Tracheophyta</taxon>
        <taxon>Spermatophyta</taxon>
        <taxon>Magnoliopsida</taxon>
        <taxon>eudicotyledons</taxon>
        <taxon>Gunneridae</taxon>
        <taxon>Pentapetalae</taxon>
        <taxon>rosids</taxon>
        <taxon>fabids</taxon>
        <taxon>Fagales</taxon>
        <taxon>Myricaceae</taxon>
        <taxon>Morella</taxon>
    </lineage>
</organism>
<reference evidence="10 11" key="1">
    <citation type="journal article" date="2019" name="Plant Biotechnol. J.">
        <title>The red bayberry genome and genetic basis of sex determination.</title>
        <authorList>
            <person name="Jia H.M."/>
            <person name="Jia H.J."/>
            <person name="Cai Q.L."/>
            <person name="Wang Y."/>
            <person name="Zhao H.B."/>
            <person name="Yang W.F."/>
            <person name="Wang G.Y."/>
            <person name="Li Y.H."/>
            <person name="Zhan D.L."/>
            <person name="Shen Y.T."/>
            <person name="Niu Q.F."/>
            <person name="Chang L."/>
            <person name="Qiu J."/>
            <person name="Zhao L."/>
            <person name="Xie H.B."/>
            <person name="Fu W.Y."/>
            <person name="Jin J."/>
            <person name="Li X.W."/>
            <person name="Jiao Y."/>
            <person name="Zhou C.C."/>
            <person name="Tu T."/>
            <person name="Chai C.Y."/>
            <person name="Gao J.L."/>
            <person name="Fan L.J."/>
            <person name="van de Weg E."/>
            <person name="Wang J.Y."/>
            <person name="Gao Z.S."/>
        </authorList>
    </citation>
    <scope>NUCLEOTIDE SEQUENCE [LARGE SCALE GENOMIC DNA]</scope>
    <source>
        <tissue evidence="10">Leaves</tissue>
    </source>
</reference>
<evidence type="ECO:0000256" key="4">
    <source>
        <dbReference type="ARBA" id="ARBA00007786"/>
    </source>
</evidence>
<proteinExistence type="inferred from homology"/>
<evidence type="ECO:0000313" key="10">
    <source>
        <dbReference type="EMBL" id="KAB1202489.1"/>
    </source>
</evidence>
<dbReference type="GO" id="GO:0042545">
    <property type="term" value="P:cell wall modification"/>
    <property type="evidence" value="ECO:0007669"/>
    <property type="project" value="InterPro"/>
</dbReference>
<dbReference type="OrthoDB" id="2019149at2759"/>
<dbReference type="SUPFAM" id="SSF51126">
    <property type="entry name" value="Pectin lyase-like"/>
    <property type="match status" value="1"/>
</dbReference>
<dbReference type="Proteomes" id="UP000516437">
    <property type="component" value="Chromosome 8"/>
</dbReference>
<evidence type="ECO:0000256" key="6">
    <source>
        <dbReference type="ARBA" id="ARBA00022801"/>
    </source>
</evidence>
<comment type="caution">
    <text evidence="10">The sequence shown here is derived from an EMBL/GenBank/DDBJ whole genome shotgun (WGS) entry which is preliminary data.</text>
</comment>
<comment type="subcellular location">
    <subcellularLocation>
        <location evidence="1">Secreted</location>
        <location evidence="1">Cell wall</location>
    </subcellularLocation>
</comment>
<gene>
    <name evidence="10" type="ORF">CJ030_MR8G018292</name>
</gene>
<keyword evidence="7" id="KW-0063">Aspartyl esterase</keyword>
<feature type="transmembrane region" description="Helical" evidence="8">
    <location>
        <begin position="13"/>
        <end position="38"/>
    </location>
</feature>
<dbReference type="UniPathway" id="UPA00545">
    <property type="reaction ID" value="UER00823"/>
</dbReference>
<evidence type="ECO:0000256" key="3">
    <source>
        <dbReference type="ARBA" id="ARBA00006027"/>
    </source>
</evidence>
<dbReference type="GO" id="GO:0045490">
    <property type="term" value="P:pectin catabolic process"/>
    <property type="evidence" value="ECO:0007669"/>
    <property type="project" value="UniProtKB-UniPathway"/>
</dbReference>
<protein>
    <submittedName>
        <fullName evidence="10">Putative pectinesterase/pectinesterase inhibitor 21</fullName>
    </submittedName>
</protein>
<comment type="similarity">
    <text evidence="3">In the N-terminal section; belongs to the PMEI family.</text>
</comment>
<dbReference type="InterPro" id="IPR011050">
    <property type="entry name" value="Pectin_lyase_fold/virulence"/>
</dbReference>
<dbReference type="EMBL" id="RXIC02000026">
    <property type="protein sequence ID" value="KAB1202489.1"/>
    <property type="molecule type" value="Genomic_DNA"/>
</dbReference>
<sequence>MARYDQEDNHDDLLGNMIVLGVSLVVIAAVVIGVVAGIDNPKDDPRTAHNMTLDAICNKTDYKETCMSSLEPLGNQTEVIVYFQSAVNATVSEMAQAMKKAKVDGDSLSDEDQIMALEDCIELMELCIEEMQSVIKMVNAAPNLFYNDSGDARSSLSAVISYQTTCLEGFKETHSAYHMGQVLQKSTELASNALAIIYSYSENDDEKAESAATPRRSTYEEGVEDERFPVRFSVADRKLLQSHKKGGPRPDAVVAKDGSGQYKTITAALNAFPIDHKGRYLIYVKSGVYKENIIVAKNMPQIYMYGDGASESIIAGTDINGTRYRRATLSAIGSGFICKDIGFRSPDETGGNFIAAVKLQSDNAAFFDCRINSTTSGIFALAHRQFFRECEIYGATNIISGDAALVIQRSTIILTDSSLQGMAKVVASQARTDRRESTGFVIHGCTIGRDISYSLEGQKTTTYHTAERLQVATYLAMAAEKYSRTIVMESVLGDLIHPDGWYNNMDDNNGIETVTFVEYGNKGPGAQTNRRVNRPGYNVITDRDDALRYTAGRFIQAQEWLPDTEVPFQAGLFS</sequence>
<keyword evidence="11" id="KW-1185">Reference proteome</keyword>
<keyword evidence="6" id="KW-0378">Hydrolase</keyword>
<keyword evidence="5" id="KW-0134">Cell wall</keyword>
<comment type="pathway">
    <text evidence="2">Glycan metabolism; pectin degradation; 2-dehydro-3-deoxy-D-gluconate from pectin: step 1/5.</text>
</comment>
<dbReference type="InterPro" id="IPR006501">
    <property type="entry name" value="Pectinesterase_inhib_dom"/>
</dbReference>
<dbReference type="AlphaFoldDB" id="A0A6A1UQ76"/>
<dbReference type="SMART" id="SM00856">
    <property type="entry name" value="PMEI"/>
    <property type="match status" value="1"/>
</dbReference>
<keyword evidence="8" id="KW-1133">Transmembrane helix</keyword>
<dbReference type="GO" id="GO:0030599">
    <property type="term" value="F:pectinesterase activity"/>
    <property type="evidence" value="ECO:0007669"/>
    <property type="project" value="InterPro"/>
</dbReference>